<dbReference type="AlphaFoldDB" id="A0A940SHR9"/>
<evidence type="ECO:0000259" key="2">
    <source>
        <dbReference type="Pfam" id="PF02517"/>
    </source>
</evidence>
<feature type="transmembrane region" description="Helical" evidence="1">
    <location>
        <begin position="55"/>
        <end position="75"/>
    </location>
</feature>
<feature type="transmembrane region" description="Helical" evidence="1">
    <location>
        <begin position="112"/>
        <end position="133"/>
    </location>
</feature>
<feature type="transmembrane region" description="Helical" evidence="1">
    <location>
        <begin position="87"/>
        <end position="106"/>
    </location>
</feature>
<feature type="domain" description="CAAX prenyl protease 2/Lysostaphin resistance protein A-like" evidence="2">
    <location>
        <begin position="95"/>
        <end position="176"/>
    </location>
</feature>
<sequence>MEDINNISINQLKKSVLLSQIIILIVALLSVYFFIGFNKMYSQFISLNVVELAVYGFGSGLLLVILNIGLNYVLPEESFDDGGFNKLFFSSLSYSEILLFCLLIAVSEELLFRGVIQTKFGIMISTIVFTLVHFRYLKKFILFFVVLIESFVLGYLFLKTQNLLVVILSHFLLDAILGSYLKYSQHDKQDWNEIKNE</sequence>
<keyword evidence="3" id="KW-0378">Hydrolase</keyword>
<dbReference type="Pfam" id="PF02517">
    <property type="entry name" value="Rce1-like"/>
    <property type="match status" value="1"/>
</dbReference>
<accession>A0A940SHR9</accession>
<keyword evidence="1" id="KW-1133">Transmembrane helix</keyword>
<comment type="caution">
    <text evidence="3">The sequence shown here is derived from an EMBL/GenBank/DDBJ whole genome shotgun (WGS) entry which is preliminary data.</text>
</comment>
<dbReference type="EMBL" id="JAGIYQ010000002">
    <property type="protein sequence ID" value="MBP0724235.1"/>
    <property type="molecule type" value="Genomic_DNA"/>
</dbReference>
<gene>
    <name evidence="3" type="ORF">J5Y03_03435</name>
</gene>
<protein>
    <submittedName>
        <fullName evidence="3">CPBP family intramembrane metalloprotease</fullName>
    </submittedName>
</protein>
<dbReference type="GO" id="GO:0008237">
    <property type="term" value="F:metallopeptidase activity"/>
    <property type="evidence" value="ECO:0007669"/>
    <property type="project" value="UniProtKB-KW"/>
</dbReference>
<name>A0A940SHR9_9BACI</name>
<dbReference type="GO" id="GO:0004175">
    <property type="term" value="F:endopeptidase activity"/>
    <property type="evidence" value="ECO:0007669"/>
    <property type="project" value="UniProtKB-ARBA"/>
</dbReference>
<keyword evidence="1" id="KW-0472">Membrane</keyword>
<evidence type="ECO:0000313" key="4">
    <source>
        <dbReference type="Proteomes" id="UP000682134"/>
    </source>
</evidence>
<proteinExistence type="predicted"/>
<evidence type="ECO:0000256" key="1">
    <source>
        <dbReference type="SAM" id="Phobius"/>
    </source>
</evidence>
<keyword evidence="3" id="KW-0645">Protease</keyword>
<organism evidence="3 4">
    <name type="scientific">Gottfriedia endophytica</name>
    <dbReference type="NCBI Taxonomy" id="2820819"/>
    <lineage>
        <taxon>Bacteria</taxon>
        <taxon>Bacillati</taxon>
        <taxon>Bacillota</taxon>
        <taxon>Bacilli</taxon>
        <taxon>Bacillales</taxon>
        <taxon>Bacillaceae</taxon>
        <taxon>Gottfriedia</taxon>
    </lineage>
</organism>
<feature type="transmembrane region" description="Helical" evidence="1">
    <location>
        <begin position="16"/>
        <end position="35"/>
    </location>
</feature>
<dbReference type="GO" id="GO:0080120">
    <property type="term" value="P:CAAX-box protein maturation"/>
    <property type="evidence" value="ECO:0007669"/>
    <property type="project" value="UniProtKB-ARBA"/>
</dbReference>
<keyword evidence="1" id="KW-0812">Transmembrane</keyword>
<keyword evidence="3" id="KW-0482">Metalloprotease</keyword>
<keyword evidence="4" id="KW-1185">Reference proteome</keyword>
<feature type="transmembrane region" description="Helical" evidence="1">
    <location>
        <begin position="163"/>
        <end position="181"/>
    </location>
</feature>
<feature type="transmembrane region" description="Helical" evidence="1">
    <location>
        <begin position="140"/>
        <end position="157"/>
    </location>
</feature>
<dbReference type="InterPro" id="IPR003675">
    <property type="entry name" value="Rce1/LyrA-like_dom"/>
</dbReference>
<dbReference type="RefSeq" id="WP_209402556.1">
    <property type="nucleotide sequence ID" value="NZ_JAGIYQ010000002.1"/>
</dbReference>
<evidence type="ECO:0000313" key="3">
    <source>
        <dbReference type="EMBL" id="MBP0724235.1"/>
    </source>
</evidence>
<dbReference type="Proteomes" id="UP000682134">
    <property type="component" value="Unassembled WGS sequence"/>
</dbReference>
<reference evidence="3" key="1">
    <citation type="submission" date="2021-04" db="EMBL/GenBank/DDBJ databases">
        <title>Genome seq and assembly of Bacillus sp.</title>
        <authorList>
            <person name="Chhetri G."/>
        </authorList>
    </citation>
    <scope>NUCLEOTIDE SEQUENCE</scope>
    <source>
        <strain evidence="3">RG28</strain>
    </source>
</reference>